<dbReference type="EMBL" id="GBXM01058167">
    <property type="protein sequence ID" value="JAH50410.1"/>
    <property type="molecule type" value="Transcribed_RNA"/>
</dbReference>
<name>A0A0E9TBZ5_ANGAN</name>
<reference evidence="1" key="2">
    <citation type="journal article" date="2015" name="Fish Shellfish Immunol.">
        <title>Early steps in the European eel (Anguilla anguilla)-Vibrio vulnificus interaction in the gills: Role of the RtxA13 toxin.</title>
        <authorList>
            <person name="Callol A."/>
            <person name="Pajuelo D."/>
            <person name="Ebbesson L."/>
            <person name="Teles M."/>
            <person name="MacKenzie S."/>
            <person name="Amaro C."/>
        </authorList>
    </citation>
    <scope>NUCLEOTIDE SEQUENCE</scope>
</reference>
<accession>A0A0E9TBZ5</accession>
<evidence type="ECO:0000313" key="1">
    <source>
        <dbReference type="EMBL" id="JAH50410.1"/>
    </source>
</evidence>
<organism evidence="1">
    <name type="scientific">Anguilla anguilla</name>
    <name type="common">European freshwater eel</name>
    <name type="synonym">Muraena anguilla</name>
    <dbReference type="NCBI Taxonomy" id="7936"/>
    <lineage>
        <taxon>Eukaryota</taxon>
        <taxon>Metazoa</taxon>
        <taxon>Chordata</taxon>
        <taxon>Craniata</taxon>
        <taxon>Vertebrata</taxon>
        <taxon>Euteleostomi</taxon>
        <taxon>Actinopterygii</taxon>
        <taxon>Neopterygii</taxon>
        <taxon>Teleostei</taxon>
        <taxon>Anguilliformes</taxon>
        <taxon>Anguillidae</taxon>
        <taxon>Anguilla</taxon>
    </lineage>
</organism>
<dbReference type="AlphaFoldDB" id="A0A0E9TBZ5"/>
<sequence length="26" mass="2765">MLILLSVEGGGLAVLKQSAITFFMLL</sequence>
<reference evidence="1" key="1">
    <citation type="submission" date="2014-11" db="EMBL/GenBank/DDBJ databases">
        <authorList>
            <person name="Amaro Gonzalez C."/>
        </authorList>
    </citation>
    <scope>NUCLEOTIDE SEQUENCE</scope>
</reference>
<protein>
    <submittedName>
        <fullName evidence="1">Uncharacterized protein</fullName>
    </submittedName>
</protein>
<proteinExistence type="predicted"/>